<dbReference type="InterPro" id="IPR020904">
    <property type="entry name" value="Sc_DH/Rdtase_CS"/>
</dbReference>
<reference evidence="3 4" key="1">
    <citation type="submission" date="2015-05" db="EMBL/GenBank/DDBJ databases">
        <title>Genome sequencing and analysis of members of genus Stenotrophomonas.</title>
        <authorList>
            <person name="Patil P.P."/>
            <person name="Midha S."/>
            <person name="Patil P.B."/>
        </authorList>
    </citation>
    <scope>NUCLEOTIDE SEQUENCE [LARGE SCALE GENOMIC DNA]</scope>
    <source>
        <strain evidence="3 4">DSM 24757</strain>
    </source>
</reference>
<dbReference type="InterPro" id="IPR002347">
    <property type="entry name" value="SDR_fam"/>
</dbReference>
<dbReference type="InterPro" id="IPR050259">
    <property type="entry name" value="SDR"/>
</dbReference>
<accession>A0A0R0D0T0</accession>
<dbReference type="RefSeq" id="WP_057638422.1">
    <property type="nucleotide sequence ID" value="NZ_LDJM01000028.1"/>
</dbReference>
<evidence type="ECO:0000256" key="1">
    <source>
        <dbReference type="ARBA" id="ARBA00006484"/>
    </source>
</evidence>
<evidence type="ECO:0000313" key="3">
    <source>
        <dbReference type="EMBL" id="KRG75740.1"/>
    </source>
</evidence>
<comment type="caution">
    <text evidence="3">The sequence shown here is derived from an EMBL/GenBank/DDBJ whole genome shotgun (WGS) entry which is preliminary data.</text>
</comment>
<dbReference type="Proteomes" id="UP000050956">
    <property type="component" value="Unassembled WGS sequence"/>
</dbReference>
<sequence>MDTFLSGRTALVTGSTSGIGLGIASALAAAGANVAINGLGSDEQIAQAIATVKAAGAAEVRHFGADLRDAQQIADMMAAINAWSPLDVLVNNAGIQHAAPLAQQPVQKWNDIIAINLSSAFHTMQATLPGMAERGFGRVVNIASVHGLVASKDKAPYVASKHGIIGLSKVAGLEYAAAGDRASGGVTVNCVCPGWVETPLIEPQIQARIPAGGNRDDGVRALLAEKQPSLRMSLPEDIAAMVVWLCRREAHNVTGASLPVDGGWTAQ</sequence>
<evidence type="ECO:0000313" key="4">
    <source>
        <dbReference type="Proteomes" id="UP000050956"/>
    </source>
</evidence>
<dbReference type="NCBIfam" id="NF009093">
    <property type="entry name" value="PRK12429.1"/>
    <property type="match status" value="1"/>
</dbReference>
<dbReference type="PATRIC" id="fig|336566.3.peg.1688"/>
<dbReference type="Gene3D" id="3.40.50.720">
    <property type="entry name" value="NAD(P)-binding Rossmann-like Domain"/>
    <property type="match status" value="1"/>
</dbReference>
<dbReference type="OrthoDB" id="9786435at2"/>
<dbReference type="STRING" id="336566.ABB30_11335"/>
<dbReference type="FunFam" id="3.40.50.720:FF:000084">
    <property type="entry name" value="Short-chain dehydrogenase reductase"/>
    <property type="match status" value="1"/>
</dbReference>
<comment type="similarity">
    <text evidence="1 2">Belongs to the short-chain dehydrogenases/reductases (SDR) family.</text>
</comment>
<dbReference type="PRINTS" id="PR00081">
    <property type="entry name" value="GDHRDH"/>
</dbReference>
<dbReference type="PRINTS" id="PR00080">
    <property type="entry name" value="SDRFAMILY"/>
</dbReference>
<dbReference type="PROSITE" id="PS00061">
    <property type="entry name" value="ADH_SHORT"/>
    <property type="match status" value="1"/>
</dbReference>
<dbReference type="Pfam" id="PF00106">
    <property type="entry name" value="adh_short"/>
    <property type="match status" value="1"/>
</dbReference>
<name>A0A0R0D0T0_9GAMM</name>
<dbReference type="SUPFAM" id="SSF51735">
    <property type="entry name" value="NAD(P)-binding Rossmann-fold domains"/>
    <property type="match status" value="1"/>
</dbReference>
<dbReference type="PANTHER" id="PTHR42879">
    <property type="entry name" value="3-OXOACYL-(ACYL-CARRIER-PROTEIN) REDUCTASE"/>
    <property type="match status" value="1"/>
</dbReference>
<proteinExistence type="inferred from homology"/>
<dbReference type="EMBL" id="LDJM01000028">
    <property type="protein sequence ID" value="KRG75740.1"/>
    <property type="molecule type" value="Genomic_DNA"/>
</dbReference>
<organism evidence="3 4">
    <name type="scientific">Stenotrophomonas ginsengisoli</name>
    <dbReference type="NCBI Taxonomy" id="336566"/>
    <lineage>
        <taxon>Bacteria</taxon>
        <taxon>Pseudomonadati</taxon>
        <taxon>Pseudomonadota</taxon>
        <taxon>Gammaproteobacteria</taxon>
        <taxon>Lysobacterales</taxon>
        <taxon>Lysobacteraceae</taxon>
        <taxon>Stenotrophomonas</taxon>
    </lineage>
</organism>
<keyword evidence="4" id="KW-1185">Reference proteome</keyword>
<evidence type="ECO:0000256" key="2">
    <source>
        <dbReference type="RuleBase" id="RU000363"/>
    </source>
</evidence>
<gene>
    <name evidence="3" type="ORF">ABB30_11335</name>
</gene>
<dbReference type="AlphaFoldDB" id="A0A0R0D0T0"/>
<dbReference type="GO" id="GO:0032787">
    <property type="term" value="P:monocarboxylic acid metabolic process"/>
    <property type="evidence" value="ECO:0007669"/>
    <property type="project" value="UniProtKB-ARBA"/>
</dbReference>
<dbReference type="PANTHER" id="PTHR42879:SF2">
    <property type="entry name" value="3-OXOACYL-[ACYL-CARRIER-PROTEIN] REDUCTASE FABG"/>
    <property type="match status" value="1"/>
</dbReference>
<protein>
    <submittedName>
        <fullName evidence="3">3-hydroxybutyrate dehydrogenase</fullName>
    </submittedName>
</protein>
<dbReference type="InterPro" id="IPR036291">
    <property type="entry name" value="NAD(P)-bd_dom_sf"/>
</dbReference>